<evidence type="ECO:0000256" key="6">
    <source>
        <dbReference type="SAM" id="MobiDB-lite"/>
    </source>
</evidence>
<dbReference type="OrthoDB" id="9781621at2"/>
<evidence type="ECO:0000259" key="7">
    <source>
        <dbReference type="Pfam" id="PF07992"/>
    </source>
</evidence>
<dbReference type="Pfam" id="PF22366">
    <property type="entry name" value="NDH2_C"/>
    <property type="match status" value="1"/>
</dbReference>
<dbReference type="RefSeq" id="WP_116708911.1">
    <property type="nucleotide sequence ID" value="NZ_QEKW01000007.1"/>
</dbReference>
<dbReference type="PANTHER" id="PTHR42913:SF3">
    <property type="entry name" value="64 KDA MITOCHONDRIAL NADH DEHYDROGENASE (EUROFUNG)"/>
    <property type="match status" value="1"/>
</dbReference>
<evidence type="ECO:0000313" key="9">
    <source>
        <dbReference type="EMBL" id="PVZ08904.1"/>
    </source>
</evidence>
<accession>A0A2U1F9R1</accession>
<dbReference type="PRINTS" id="PR00368">
    <property type="entry name" value="FADPNR"/>
</dbReference>
<evidence type="ECO:0000256" key="3">
    <source>
        <dbReference type="ARBA" id="ARBA00022630"/>
    </source>
</evidence>
<dbReference type="PANTHER" id="PTHR42913">
    <property type="entry name" value="APOPTOSIS-INDUCING FACTOR 1"/>
    <property type="match status" value="1"/>
</dbReference>
<dbReference type="Proteomes" id="UP000245639">
    <property type="component" value="Unassembled WGS sequence"/>
</dbReference>
<dbReference type="InterPro" id="IPR036188">
    <property type="entry name" value="FAD/NAD-bd_sf"/>
</dbReference>
<keyword evidence="3" id="KW-0285">Flavoprotein</keyword>
<keyword evidence="4" id="KW-0274">FAD</keyword>
<dbReference type="InterPro" id="IPR023753">
    <property type="entry name" value="FAD/NAD-binding_dom"/>
</dbReference>
<evidence type="ECO:0000256" key="4">
    <source>
        <dbReference type="ARBA" id="ARBA00022827"/>
    </source>
</evidence>
<proteinExistence type="inferred from homology"/>
<dbReference type="GO" id="GO:0019646">
    <property type="term" value="P:aerobic electron transport chain"/>
    <property type="evidence" value="ECO:0007669"/>
    <property type="project" value="TreeGrafter"/>
</dbReference>
<reference evidence="9 10" key="1">
    <citation type="submission" date="2018-04" db="EMBL/GenBank/DDBJ databases">
        <title>Genomic Encyclopedia of Type Strains, Phase IV (KMG-IV): sequencing the most valuable type-strain genomes for metagenomic binning, comparative biology and taxonomic classification.</title>
        <authorList>
            <person name="Goeker M."/>
        </authorList>
    </citation>
    <scope>NUCLEOTIDE SEQUENCE [LARGE SCALE GENOMIC DNA]</scope>
    <source>
        <strain evidence="9 10">DSM 45771</strain>
    </source>
</reference>
<feature type="region of interest" description="Disordered" evidence="6">
    <location>
        <begin position="1"/>
        <end position="20"/>
    </location>
</feature>
<evidence type="ECO:0000313" key="10">
    <source>
        <dbReference type="Proteomes" id="UP000245639"/>
    </source>
</evidence>
<dbReference type="InterPro" id="IPR054585">
    <property type="entry name" value="NDH2-like_C"/>
</dbReference>
<dbReference type="EMBL" id="QEKW01000007">
    <property type="protein sequence ID" value="PVZ08904.1"/>
    <property type="molecule type" value="Genomic_DNA"/>
</dbReference>
<comment type="similarity">
    <text evidence="2">Belongs to the NADH dehydrogenase family.</text>
</comment>
<gene>
    <name evidence="9" type="ORF">C8D89_10766</name>
</gene>
<keyword evidence="5" id="KW-0560">Oxidoreductase</keyword>
<dbReference type="Pfam" id="PF07992">
    <property type="entry name" value="Pyr_redox_2"/>
    <property type="match status" value="1"/>
</dbReference>
<keyword evidence="10" id="KW-1185">Reference proteome</keyword>
<evidence type="ECO:0000256" key="5">
    <source>
        <dbReference type="ARBA" id="ARBA00023002"/>
    </source>
</evidence>
<feature type="domain" description="External alternative NADH-ubiquinone oxidoreductase-like C-terminal" evidence="8">
    <location>
        <begin position="358"/>
        <end position="417"/>
    </location>
</feature>
<dbReference type="SUPFAM" id="SSF51905">
    <property type="entry name" value="FAD/NAD(P)-binding domain"/>
    <property type="match status" value="1"/>
</dbReference>
<feature type="domain" description="FAD/NAD(P)-binding" evidence="7">
    <location>
        <begin position="24"/>
        <end position="334"/>
    </location>
</feature>
<name>A0A2U1F9R1_9PSEU</name>
<evidence type="ECO:0000256" key="2">
    <source>
        <dbReference type="ARBA" id="ARBA00005272"/>
    </source>
</evidence>
<sequence>MSADPSPRGEPAGTSITDADPRPHVVVLGAGFAGLAAVRALRGAPVRTTLVDRHSYSTFQPLLYQVATGALNPGDITYGARGFAAHTGASFRKGEVETVDPETRTITLDVGPDLHYDYLVIANGVTTNYFGVPGAAENAYPIYTRAEALAVRDRMTGYLERIAATGERRGASVVVVGGGATGVEMAGTLAELRNSVLPDRYPELDPSEVNVVLVEMTDKILPPFAPKLREYASEQLRARGVELRLETAVQEVKPGSVVLADGSEIEAQMTIWATGVAAHDEVGKWGLRQGRGGRIVVGGDLRVPEHPEILVAGDVGVIEDDPLPQLAQPALQTGQHAGRTIRRLVAGQPTERFRYKDKGTMATIGRGSAIADIAHGPKLTGVLAWLIWMFVHIFALLGNRNRILVSLGLTFRYLAQRRGVMVVGDPEDRAPSRRPA</sequence>
<dbReference type="Gene3D" id="3.50.50.100">
    <property type="match status" value="1"/>
</dbReference>
<dbReference type="AlphaFoldDB" id="A0A2U1F9R1"/>
<dbReference type="GO" id="GO:0003955">
    <property type="term" value="F:NAD(P)H dehydrogenase (quinone) activity"/>
    <property type="evidence" value="ECO:0007669"/>
    <property type="project" value="TreeGrafter"/>
</dbReference>
<organism evidence="9 10">
    <name type="scientific">Actinomycetospora cinnamomea</name>
    <dbReference type="NCBI Taxonomy" id="663609"/>
    <lineage>
        <taxon>Bacteria</taxon>
        <taxon>Bacillati</taxon>
        <taxon>Actinomycetota</taxon>
        <taxon>Actinomycetes</taxon>
        <taxon>Pseudonocardiales</taxon>
        <taxon>Pseudonocardiaceae</taxon>
        <taxon>Actinomycetospora</taxon>
    </lineage>
</organism>
<protein>
    <submittedName>
        <fullName evidence="9">NADH dehydrogenase FAD-containing subunit</fullName>
    </submittedName>
</protein>
<dbReference type="PRINTS" id="PR00411">
    <property type="entry name" value="PNDRDTASEI"/>
</dbReference>
<dbReference type="InterPro" id="IPR051169">
    <property type="entry name" value="NADH-Q_oxidoreductase"/>
</dbReference>
<comment type="cofactor">
    <cofactor evidence="1">
        <name>FAD</name>
        <dbReference type="ChEBI" id="CHEBI:57692"/>
    </cofactor>
</comment>
<evidence type="ECO:0000259" key="8">
    <source>
        <dbReference type="Pfam" id="PF22366"/>
    </source>
</evidence>
<evidence type="ECO:0000256" key="1">
    <source>
        <dbReference type="ARBA" id="ARBA00001974"/>
    </source>
</evidence>
<comment type="caution">
    <text evidence="9">The sequence shown here is derived from an EMBL/GenBank/DDBJ whole genome shotgun (WGS) entry which is preliminary data.</text>
</comment>